<dbReference type="InterPro" id="IPR014729">
    <property type="entry name" value="Rossmann-like_a/b/a_fold"/>
</dbReference>
<evidence type="ECO:0000256" key="4">
    <source>
        <dbReference type="ARBA" id="ARBA00023146"/>
    </source>
</evidence>
<dbReference type="Pfam" id="PF00749">
    <property type="entry name" value="tRNA-synt_1c"/>
    <property type="match status" value="2"/>
</dbReference>
<dbReference type="SUPFAM" id="SSF52374">
    <property type="entry name" value="Nucleotidylyl transferase"/>
    <property type="match status" value="1"/>
</dbReference>
<keyword evidence="1 5" id="KW-0436">Ligase</keyword>
<dbReference type="Proteomes" id="UP001171916">
    <property type="component" value="Unassembled WGS sequence"/>
</dbReference>
<keyword evidence="5" id="KW-0648">Protein biosynthesis</keyword>
<dbReference type="InterPro" id="IPR020058">
    <property type="entry name" value="Glu/Gln-tRNA-synth_Ib_cat-dom"/>
</dbReference>
<dbReference type="EMBL" id="JAUEPH010000002">
    <property type="protein sequence ID" value="MDN3203652.1"/>
    <property type="molecule type" value="Genomic_DNA"/>
</dbReference>
<feature type="domain" description="Glutamyl/glutaminyl-tRNA synthetase class Ib catalytic" evidence="6">
    <location>
        <begin position="161"/>
        <end position="258"/>
    </location>
</feature>
<evidence type="ECO:0000256" key="2">
    <source>
        <dbReference type="ARBA" id="ARBA00022741"/>
    </source>
</evidence>
<protein>
    <submittedName>
        <fullName evidence="7">Glutamate--tRNA ligase family protein</fullName>
    </submittedName>
</protein>
<evidence type="ECO:0000256" key="1">
    <source>
        <dbReference type="ARBA" id="ARBA00022598"/>
    </source>
</evidence>
<reference evidence="7" key="1">
    <citation type="submission" date="2023-06" db="EMBL/GenBank/DDBJ databases">
        <title>Robiginitalea aurantiacus sp. nov. and Algoriphagus sediminis sp. nov., isolated from coastal sediment.</title>
        <authorList>
            <person name="Zhou Z.Y."/>
            <person name="An J."/>
            <person name="Jia Y.W."/>
            <person name="Du Z.J."/>
        </authorList>
    </citation>
    <scope>NUCLEOTIDE SEQUENCE</scope>
    <source>
        <strain evidence="7">C2-7</strain>
    </source>
</reference>
<keyword evidence="3 5" id="KW-0067">ATP-binding</keyword>
<name>A0ABT7YAV5_9BACT</name>
<keyword evidence="4 5" id="KW-0030">Aminoacyl-tRNA synthetase</keyword>
<organism evidence="7 8">
    <name type="scientific">Algoriphagus sediminis</name>
    <dbReference type="NCBI Taxonomy" id="3057113"/>
    <lineage>
        <taxon>Bacteria</taxon>
        <taxon>Pseudomonadati</taxon>
        <taxon>Bacteroidota</taxon>
        <taxon>Cytophagia</taxon>
        <taxon>Cytophagales</taxon>
        <taxon>Cyclobacteriaceae</taxon>
        <taxon>Algoriphagus</taxon>
    </lineage>
</organism>
<dbReference type="Gene3D" id="3.40.50.620">
    <property type="entry name" value="HUPs"/>
    <property type="match status" value="1"/>
</dbReference>
<keyword evidence="8" id="KW-1185">Reference proteome</keyword>
<proteinExistence type="inferred from homology"/>
<comment type="similarity">
    <text evidence="5">Belongs to the class-I aminoacyl-tRNA synthetase family.</text>
</comment>
<accession>A0ABT7YAV5</accession>
<feature type="domain" description="Glutamyl/glutaminyl-tRNA synthetase class Ib catalytic" evidence="6">
    <location>
        <begin position="5"/>
        <end position="118"/>
    </location>
</feature>
<evidence type="ECO:0000259" key="6">
    <source>
        <dbReference type="Pfam" id="PF00749"/>
    </source>
</evidence>
<dbReference type="PRINTS" id="PR00987">
    <property type="entry name" value="TRNASYNTHGLU"/>
</dbReference>
<evidence type="ECO:0000256" key="5">
    <source>
        <dbReference type="RuleBase" id="RU363037"/>
    </source>
</evidence>
<dbReference type="PANTHER" id="PTHR43311:SF2">
    <property type="entry name" value="GLUTAMATE--TRNA LIGASE, MITOCHONDRIAL-RELATED"/>
    <property type="match status" value="1"/>
</dbReference>
<dbReference type="InterPro" id="IPR000924">
    <property type="entry name" value="Glu/Gln-tRNA-synth"/>
</dbReference>
<evidence type="ECO:0000313" key="8">
    <source>
        <dbReference type="Proteomes" id="UP001171916"/>
    </source>
</evidence>
<keyword evidence="2 5" id="KW-0547">Nucleotide-binding</keyword>
<dbReference type="GO" id="GO:0016874">
    <property type="term" value="F:ligase activity"/>
    <property type="evidence" value="ECO:0007669"/>
    <property type="project" value="UniProtKB-KW"/>
</dbReference>
<sequence>MNSKVTRFAPTPSGYLHLGNLYSFLVTKAMANHHGAKILLRIDDMDQERVRPEYIQDIFDTLEFMDLGYDFGPKTSKELKEVWSQMNRLKKYSKAIEQLISAQKLFTCDCSRKTIKKRTPDGQYDGFCLARELPLDQPDTALRLKTDDFTSSFGRSEAFPVILKKDGFPAYHLCSLMDDLEFEVDLVIRGLDLLTSTATQEILANALNQSENFGKIKFIHHELLFDENGGKLAKSSGSRSIKHLRESGKTKSQVYTMLSSALNWKTEVDNFQDFSSEIIKKNGLP</sequence>
<gene>
    <name evidence="7" type="ORF">QVH07_05810</name>
</gene>
<dbReference type="PROSITE" id="PS00178">
    <property type="entry name" value="AA_TRNA_LIGASE_I"/>
    <property type="match status" value="1"/>
</dbReference>
<evidence type="ECO:0000313" key="7">
    <source>
        <dbReference type="EMBL" id="MDN3203652.1"/>
    </source>
</evidence>
<dbReference type="PANTHER" id="PTHR43311">
    <property type="entry name" value="GLUTAMATE--TRNA LIGASE"/>
    <property type="match status" value="1"/>
</dbReference>
<dbReference type="InterPro" id="IPR049940">
    <property type="entry name" value="GluQ/Sye"/>
</dbReference>
<evidence type="ECO:0000256" key="3">
    <source>
        <dbReference type="ARBA" id="ARBA00022840"/>
    </source>
</evidence>
<comment type="caution">
    <text evidence="7">The sequence shown here is derived from an EMBL/GenBank/DDBJ whole genome shotgun (WGS) entry which is preliminary data.</text>
</comment>
<dbReference type="InterPro" id="IPR001412">
    <property type="entry name" value="aa-tRNA-synth_I_CS"/>
</dbReference>
<dbReference type="RefSeq" id="WP_289999212.1">
    <property type="nucleotide sequence ID" value="NZ_JAUEPH010000002.1"/>
</dbReference>